<dbReference type="EMBL" id="JAZDQT010000002">
    <property type="protein sequence ID" value="MEE1946119.1"/>
    <property type="molecule type" value="Genomic_DNA"/>
</dbReference>
<reference evidence="2 3" key="1">
    <citation type="submission" date="2024-01" db="EMBL/GenBank/DDBJ databases">
        <title>Pedobacter sp. nov., isolated from fresh soil.</title>
        <authorList>
            <person name="Le N.T.T."/>
        </authorList>
    </citation>
    <scope>NUCLEOTIDE SEQUENCE [LARGE SCALE GENOMIC DNA]</scope>
    <source>
        <strain evidence="2 3">KR3-3</strain>
    </source>
</reference>
<comment type="caution">
    <text evidence="2">The sequence shown here is derived from an EMBL/GenBank/DDBJ whole genome shotgun (WGS) entry which is preliminary data.</text>
</comment>
<keyword evidence="1" id="KW-1133">Transmembrane helix</keyword>
<sequence>MKEPVEFRKVREFGDVISDSVLFIKQNIKPLLKAYLFLCGFFILASMINSVLIQLQLGNLLESGNAVEYSRGGRPLYMFYNFTLNYVLMFVFIILNYTAIYLTVLSYISLYIRKGNVAPTVAEVWSYFKYYFWRMLGSGIVMSVFLGLCFALCLVPGIYVFPAVTLFYPILILENAGFSFSFNRAFKLLKDEWWITFATLLVVFFIYYACVMVIQVPAVAISMAGAFMHNNNAFFGTYGVITAIAQQFSQVFMIIPIVAAAMIYFNLVERKESTGLMERIDSLGQNDTKDDHPFVQEEY</sequence>
<gene>
    <name evidence="2" type="ORF">VRU48_13435</name>
</gene>
<keyword evidence="1" id="KW-0472">Membrane</keyword>
<feature type="transmembrane region" description="Helical" evidence="1">
    <location>
        <begin position="86"/>
        <end position="110"/>
    </location>
</feature>
<dbReference type="RefSeq" id="WP_330108432.1">
    <property type="nucleotide sequence ID" value="NZ_JAZDQT010000002.1"/>
</dbReference>
<accession>A0ABU7IAB3</accession>
<keyword evidence="3" id="KW-1185">Reference proteome</keyword>
<feature type="transmembrane region" description="Helical" evidence="1">
    <location>
        <begin position="247"/>
        <end position="267"/>
    </location>
</feature>
<keyword evidence="1" id="KW-0812">Transmembrane</keyword>
<feature type="transmembrane region" description="Helical" evidence="1">
    <location>
        <begin position="194"/>
        <end position="227"/>
    </location>
</feature>
<proteinExistence type="predicted"/>
<feature type="transmembrane region" description="Helical" evidence="1">
    <location>
        <begin position="34"/>
        <end position="55"/>
    </location>
</feature>
<feature type="transmembrane region" description="Helical" evidence="1">
    <location>
        <begin position="165"/>
        <end position="182"/>
    </location>
</feature>
<evidence type="ECO:0000313" key="2">
    <source>
        <dbReference type="EMBL" id="MEE1946119.1"/>
    </source>
</evidence>
<name>A0ABU7IAB3_9SPHI</name>
<dbReference type="Proteomes" id="UP001336835">
    <property type="component" value="Unassembled WGS sequence"/>
</dbReference>
<protein>
    <recommendedName>
        <fullName evidence="4">Glycerophosphoryl diester phosphodiesterase membrane domain-containing protein</fullName>
    </recommendedName>
</protein>
<feature type="transmembrane region" description="Helical" evidence="1">
    <location>
        <begin position="131"/>
        <end position="159"/>
    </location>
</feature>
<organism evidence="2 3">
    <name type="scientific">Pedobacter albus</name>
    <dbReference type="NCBI Taxonomy" id="3113905"/>
    <lineage>
        <taxon>Bacteria</taxon>
        <taxon>Pseudomonadati</taxon>
        <taxon>Bacteroidota</taxon>
        <taxon>Sphingobacteriia</taxon>
        <taxon>Sphingobacteriales</taxon>
        <taxon>Sphingobacteriaceae</taxon>
        <taxon>Pedobacter</taxon>
    </lineage>
</organism>
<evidence type="ECO:0000313" key="3">
    <source>
        <dbReference type="Proteomes" id="UP001336835"/>
    </source>
</evidence>
<evidence type="ECO:0000256" key="1">
    <source>
        <dbReference type="SAM" id="Phobius"/>
    </source>
</evidence>
<evidence type="ECO:0008006" key="4">
    <source>
        <dbReference type="Google" id="ProtNLM"/>
    </source>
</evidence>